<feature type="region of interest" description="Disordered" evidence="1">
    <location>
        <begin position="1"/>
        <end position="75"/>
    </location>
</feature>
<evidence type="ECO:0000313" key="2">
    <source>
        <dbReference type="EMBL" id="KAF2478992.1"/>
    </source>
</evidence>
<feature type="region of interest" description="Disordered" evidence="1">
    <location>
        <begin position="124"/>
        <end position="144"/>
    </location>
</feature>
<name>A0A6A6PGA3_9PEZI</name>
<dbReference type="AlphaFoldDB" id="A0A6A6PGA3"/>
<dbReference type="RefSeq" id="XP_033585562.1">
    <property type="nucleotide sequence ID" value="XM_033737735.1"/>
</dbReference>
<reference evidence="2" key="1">
    <citation type="journal article" date="2020" name="Stud. Mycol.">
        <title>101 Dothideomycetes genomes: a test case for predicting lifestyles and emergence of pathogens.</title>
        <authorList>
            <person name="Haridas S."/>
            <person name="Albert R."/>
            <person name="Binder M."/>
            <person name="Bloem J."/>
            <person name="Labutti K."/>
            <person name="Salamov A."/>
            <person name="Andreopoulos B."/>
            <person name="Baker S."/>
            <person name="Barry K."/>
            <person name="Bills G."/>
            <person name="Bluhm B."/>
            <person name="Cannon C."/>
            <person name="Castanera R."/>
            <person name="Culley D."/>
            <person name="Daum C."/>
            <person name="Ezra D."/>
            <person name="Gonzalez J."/>
            <person name="Henrissat B."/>
            <person name="Kuo A."/>
            <person name="Liang C."/>
            <person name="Lipzen A."/>
            <person name="Lutzoni F."/>
            <person name="Magnuson J."/>
            <person name="Mondo S."/>
            <person name="Nolan M."/>
            <person name="Ohm R."/>
            <person name="Pangilinan J."/>
            <person name="Park H.-J."/>
            <person name="Ramirez L."/>
            <person name="Alfaro M."/>
            <person name="Sun H."/>
            <person name="Tritt A."/>
            <person name="Yoshinaga Y."/>
            <person name="Zwiers L.-H."/>
            <person name="Turgeon B."/>
            <person name="Goodwin S."/>
            <person name="Spatafora J."/>
            <person name="Crous P."/>
            <person name="Grigoriev I."/>
        </authorList>
    </citation>
    <scope>NUCLEOTIDE SEQUENCE</scope>
    <source>
        <strain evidence="2">CBS 113389</strain>
    </source>
</reference>
<dbReference type="GeneID" id="54478737"/>
<evidence type="ECO:0000313" key="3">
    <source>
        <dbReference type="Proteomes" id="UP000799767"/>
    </source>
</evidence>
<dbReference type="Proteomes" id="UP000799767">
    <property type="component" value="Unassembled WGS sequence"/>
</dbReference>
<dbReference type="OrthoDB" id="3539644at2759"/>
<accession>A0A6A6PGA3</accession>
<proteinExistence type="predicted"/>
<gene>
    <name evidence="2" type="ORF">BDY17DRAFT_327800</name>
</gene>
<protein>
    <submittedName>
        <fullName evidence="2">Uncharacterized protein</fullName>
    </submittedName>
</protein>
<dbReference type="EMBL" id="MU001642">
    <property type="protein sequence ID" value="KAF2478992.1"/>
    <property type="molecule type" value="Genomic_DNA"/>
</dbReference>
<organism evidence="2 3">
    <name type="scientific">Neohortaea acidophila</name>
    <dbReference type="NCBI Taxonomy" id="245834"/>
    <lineage>
        <taxon>Eukaryota</taxon>
        <taxon>Fungi</taxon>
        <taxon>Dikarya</taxon>
        <taxon>Ascomycota</taxon>
        <taxon>Pezizomycotina</taxon>
        <taxon>Dothideomycetes</taxon>
        <taxon>Dothideomycetidae</taxon>
        <taxon>Mycosphaerellales</taxon>
        <taxon>Teratosphaeriaceae</taxon>
        <taxon>Neohortaea</taxon>
    </lineage>
</organism>
<sequence length="597" mass="65665">MATEDLGPESDSISQPDDSDYDVESLSGDTPATRDASGEAVELEAHARPSTAEVQASKAIEAAGGGPGRDSDNEIITSSLDIRPDRLVSDDGDHSVFDAEPAPPDYITATTLHHARGQDTAVAVDTGPVSNGRDVTNGPRSGVRTDPLNSSRTFLWRTLLLVIARVRLLLKDPVRAVIPITSISLLVLLLAMTLKTITPKSNDVSIPARHRDPTRHRNADPRCDFDTYREVNISLQDTGNFALIDDVAFWCRNGGCRARNGLFRVNVYDADQAELIPDRRPMSLRISVATAWPYVIDRVKYERVGNAITLDTPDISKRSGPEWDAADREKRKAGIGSGLGPCLDFVIDLFVPHNAVFTNWLTKLRHFSFHQAPYNMQPDGEVPSLPTKIQRRKGGITVTNTTLIEALYGNVSIHHWSSPHVHVESRTGNIEGTFSFHEELSFESWTGAIDVSIDYQDRSQGQNQDALPSLKTLTRSGNTTVAFPELTIPDRGVELPLPPSMVTRHLSTSGSLDLTYPHGWNGFVDGFSVKGKVRIDAPLIPVNWSQRRESTDSQVFVGSPKMEMGQLRFATETGDVKLAIMGSRPTEFLFLPESDQR</sequence>
<evidence type="ECO:0000256" key="1">
    <source>
        <dbReference type="SAM" id="MobiDB-lite"/>
    </source>
</evidence>
<keyword evidence="3" id="KW-1185">Reference proteome</keyword>